<feature type="domain" description="Signal transduction histidine kinase subgroup 3 dimerisation and phosphoacceptor" evidence="11">
    <location>
        <begin position="196"/>
        <end position="260"/>
    </location>
</feature>
<feature type="transmembrane region" description="Helical" evidence="10">
    <location>
        <begin position="45"/>
        <end position="63"/>
    </location>
</feature>
<evidence type="ECO:0000256" key="7">
    <source>
        <dbReference type="ARBA" id="ARBA00022840"/>
    </source>
</evidence>
<dbReference type="GO" id="GO:0016301">
    <property type="term" value="F:kinase activity"/>
    <property type="evidence" value="ECO:0007669"/>
    <property type="project" value="UniProtKB-KW"/>
</dbReference>
<dbReference type="Gene3D" id="3.30.565.10">
    <property type="entry name" value="Histidine kinase-like ATPase, C-terminal domain"/>
    <property type="match status" value="1"/>
</dbReference>
<feature type="transmembrane region" description="Helical" evidence="10">
    <location>
        <begin position="111"/>
        <end position="129"/>
    </location>
</feature>
<evidence type="ECO:0000256" key="8">
    <source>
        <dbReference type="ARBA" id="ARBA00023012"/>
    </source>
</evidence>
<comment type="catalytic activity">
    <reaction evidence="1">
        <text>ATP + protein L-histidine = ADP + protein N-phospho-L-histidine.</text>
        <dbReference type="EC" id="2.7.13.3"/>
    </reaction>
</comment>
<keyword evidence="10" id="KW-0472">Membrane</keyword>
<organism evidence="12 13">
    <name type="scientific">Nesterenkonia aerolata</name>
    <dbReference type="NCBI Taxonomy" id="3074079"/>
    <lineage>
        <taxon>Bacteria</taxon>
        <taxon>Bacillati</taxon>
        <taxon>Actinomycetota</taxon>
        <taxon>Actinomycetes</taxon>
        <taxon>Micrococcales</taxon>
        <taxon>Micrococcaceae</taxon>
        <taxon>Nesterenkonia</taxon>
    </lineage>
</organism>
<keyword evidence="7" id="KW-0067">ATP-binding</keyword>
<feature type="compositionally biased region" description="Low complexity" evidence="9">
    <location>
        <begin position="340"/>
        <end position="350"/>
    </location>
</feature>
<protein>
    <recommendedName>
        <fullName evidence="2">histidine kinase</fullName>
        <ecNumber evidence="2">2.7.13.3</ecNumber>
    </recommendedName>
</protein>
<feature type="region of interest" description="Disordered" evidence="9">
    <location>
        <begin position="427"/>
        <end position="454"/>
    </location>
</feature>
<feature type="region of interest" description="Disordered" evidence="9">
    <location>
        <begin position="333"/>
        <end position="364"/>
    </location>
</feature>
<feature type="transmembrane region" description="Helical" evidence="10">
    <location>
        <begin position="136"/>
        <end position="153"/>
    </location>
</feature>
<evidence type="ECO:0000256" key="2">
    <source>
        <dbReference type="ARBA" id="ARBA00012438"/>
    </source>
</evidence>
<accession>A0ABU2DR19</accession>
<feature type="transmembrane region" description="Helical" evidence="10">
    <location>
        <begin position="75"/>
        <end position="99"/>
    </location>
</feature>
<evidence type="ECO:0000313" key="13">
    <source>
        <dbReference type="Proteomes" id="UP001251870"/>
    </source>
</evidence>
<keyword evidence="10" id="KW-1133">Transmembrane helix</keyword>
<gene>
    <name evidence="12" type="ORF">RIL96_05150</name>
</gene>
<keyword evidence="13" id="KW-1185">Reference proteome</keyword>
<feature type="transmembrane region" description="Helical" evidence="10">
    <location>
        <begin position="12"/>
        <end position="33"/>
    </location>
</feature>
<keyword evidence="8" id="KW-0902">Two-component regulatory system</keyword>
<evidence type="ECO:0000256" key="10">
    <source>
        <dbReference type="SAM" id="Phobius"/>
    </source>
</evidence>
<dbReference type="Proteomes" id="UP001251870">
    <property type="component" value="Unassembled WGS sequence"/>
</dbReference>
<evidence type="ECO:0000256" key="1">
    <source>
        <dbReference type="ARBA" id="ARBA00000085"/>
    </source>
</evidence>
<evidence type="ECO:0000256" key="5">
    <source>
        <dbReference type="ARBA" id="ARBA00022741"/>
    </source>
</evidence>
<comment type="caution">
    <text evidence="12">The sequence shown here is derived from an EMBL/GenBank/DDBJ whole genome shotgun (WGS) entry which is preliminary data.</text>
</comment>
<dbReference type="PANTHER" id="PTHR24421">
    <property type="entry name" value="NITRATE/NITRITE SENSOR PROTEIN NARX-RELATED"/>
    <property type="match status" value="1"/>
</dbReference>
<keyword evidence="6 12" id="KW-0418">Kinase</keyword>
<dbReference type="PANTHER" id="PTHR24421:SF10">
    <property type="entry name" value="NITRATE_NITRITE SENSOR PROTEIN NARQ"/>
    <property type="match status" value="1"/>
</dbReference>
<evidence type="ECO:0000256" key="3">
    <source>
        <dbReference type="ARBA" id="ARBA00022553"/>
    </source>
</evidence>
<dbReference type="EC" id="2.7.13.3" evidence="2"/>
<dbReference type="InterPro" id="IPR050482">
    <property type="entry name" value="Sensor_HK_TwoCompSys"/>
</dbReference>
<evidence type="ECO:0000259" key="11">
    <source>
        <dbReference type="Pfam" id="PF07730"/>
    </source>
</evidence>
<sequence length="454" mass="47678">MRSPISHRLRLAIAHLSIAGVLLVVQGSLFPAAWLSALGLPASPWWHALTLAAMGGVMLLKYTRPLTALGLGTGVLLIDLGFGAALGLWLCFTDLIYYAGLRGDRRMLRGIELSALLVTLFGVAVPLGLGWGLGEAINMGLLIGVILLLPLWWATEVRIGHPLGPFSEEREELEAERSRLRRREQELGRQEAVIAERRRMAQDLHDGVAAHVSAAALRSAAALQSAPDPQRDREALAAVRATSLSALEDLRSMVTLLRDGGAAPENWGAVQSPSQAVERARELGLTVCLEGEELDLLSDAVAGPVLHEALMNVLAHGDSAQPVTVSVTAGDARGVGGAGRSRSGSAPSHRQVTVTSSRADAEGAAPQVPFLATGTGLESMRARVTRHGGELHAQAQGESWVVRFTVPVAVPITVPIAVPVAVPVAVPAGSDDAGRPEHPSHRSSSARAGAAHDS</sequence>
<keyword evidence="5" id="KW-0547">Nucleotide-binding</keyword>
<keyword evidence="10" id="KW-0812">Transmembrane</keyword>
<dbReference type="InterPro" id="IPR011712">
    <property type="entry name" value="Sig_transdc_His_kin_sub3_dim/P"/>
</dbReference>
<evidence type="ECO:0000313" key="12">
    <source>
        <dbReference type="EMBL" id="MDR8018949.1"/>
    </source>
</evidence>
<name>A0ABU2DR19_9MICC</name>
<evidence type="ECO:0000256" key="6">
    <source>
        <dbReference type="ARBA" id="ARBA00022777"/>
    </source>
</evidence>
<dbReference type="Gene3D" id="1.20.5.1930">
    <property type="match status" value="1"/>
</dbReference>
<evidence type="ECO:0000256" key="4">
    <source>
        <dbReference type="ARBA" id="ARBA00022679"/>
    </source>
</evidence>
<dbReference type="EMBL" id="JAVKGR010000004">
    <property type="protein sequence ID" value="MDR8018949.1"/>
    <property type="molecule type" value="Genomic_DNA"/>
</dbReference>
<keyword evidence="3" id="KW-0597">Phosphoprotein</keyword>
<dbReference type="RefSeq" id="WP_310547947.1">
    <property type="nucleotide sequence ID" value="NZ_JAVKGR010000004.1"/>
</dbReference>
<dbReference type="Pfam" id="PF07730">
    <property type="entry name" value="HisKA_3"/>
    <property type="match status" value="1"/>
</dbReference>
<keyword evidence="4" id="KW-0808">Transferase</keyword>
<evidence type="ECO:0000256" key="9">
    <source>
        <dbReference type="SAM" id="MobiDB-lite"/>
    </source>
</evidence>
<dbReference type="InterPro" id="IPR036890">
    <property type="entry name" value="HATPase_C_sf"/>
</dbReference>
<proteinExistence type="predicted"/>
<reference evidence="12 13" key="1">
    <citation type="submission" date="2023-09" db="EMBL/GenBank/DDBJ databases">
        <title>Description of three actinobacteria isolated from air of manufacturing shop in a pharmaceutical factory.</title>
        <authorList>
            <person name="Zhang D.-F."/>
        </authorList>
    </citation>
    <scope>NUCLEOTIDE SEQUENCE [LARGE SCALE GENOMIC DNA]</scope>
    <source>
        <strain evidence="12 13">LY-0111</strain>
    </source>
</reference>
<feature type="compositionally biased region" description="Low complexity" evidence="9">
    <location>
        <begin position="442"/>
        <end position="454"/>
    </location>
</feature>